<keyword evidence="1" id="KW-1133">Transmembrane helix</keyword>
<feature type="transmembrane region" description="Helical" evidence="1">
    <location>
        <begin position="12"/>
        <end position="39"/>
    </location>
</feature>
<reference evidence="2 3" key="1">
    <citation type="journal article" date="2014" name="Nature">
        <title>The genome of Eucalyptus grandis.</title>
        <authorList>
            <person name="Myburg A.A."/>
            <person name="Grattapaglia D."/>
            <person name="Tuskan G.A."/>
            <person name="Hellsten U."/>
            <person name="Hayes R.D."/>
            <person name="Grimwood J."/>
            <person name="Jenkins J."/>
            <person name="Lindquist E."/>
            <person name="Tice H."/>
            <person name="Bauer D."/>
            <person name="Goodstein D.M."/>
            <person name="Dubchak I."/>
            <person name="Poliakov A."/>
            <person name="Mizrachi E."/>
            <person name="Kullan A.R."/>
            <person name="Hussey S.G."/>
            <person name="Pinard D."/>
            <person name="van der Merwe K."/>
            <person name="Singh P."/>
            <person name="van Jaarsveld I."/>
            <person name="Silva-Junior O.B."/>
            <person name="Togawa R.C."/>
            <person name="Pappas M.R."/>
            <person name="Faria D.A."/>
            <person name="Sansaloni C.P."/>
            <person name="Petroli C.D."/>
            <person name="Yang X."/>
            <person name="Ranjan P."/>
            <person name="Tschaplinski T.J."/>
            <person name="Ye C.Y."/>
            <person name="Li T."/>
            <person name="Sterck L."/>
            <person name="Vanneste K."/>
            <person name="Murat F."/>
            <person name="Soler M."/>
            <person name="Clemente H.S."/>
            <person name="Saidi N."/>
            <person name="Cassan-Wang H."/>
            <person name="Dunand C."/>
            <person name="Hefer C.A."/>
            <person name="Bornberg-Bauer E."/>
            <person name="Kersting A.R."/>
            <person name="Vining K."/>
            <person name="Amarasinghe V."/>
            <person name="Ranik M."/>
            <person name="Naithani S."/>
            <person name="Elser J."/>
            <person name="Boyd A.E."/>
            <person name="Liston A."/>
            <person name="Spatafora J.W."/>
            <person name="Dharmwardhana P."/>
            <person name="Raja R."/>
            <person name="Sullivan C."/>
            <person name="Romanel E."/>
            <person name="Alves-Ferreira M."/>
            <person name="Kulheim C."/>
            <person name="Foley W."/>
            <person name="Carocha V."/>
            <person name="Paiva J."/>
            <person name="Kudrna D."/>
            <person name="Brommonschenkel S.H."/>
            <person name="Pasquali G."/>
            <person name="Byrne M."/>
            <person name="Rigault P."/>
            <person name="Tibbits J."/>
            <person name="Spokevicius A."/>
            <person name="Jones R.C."/>
            <person name="Steane D.A."/>
            <person name="Vaillancourt R.E."/>
            <person name="Potts B.M."/>
            <person name="Joubert F."/>
            <person name="Barry K."/>
            <person name="Pappas G.J."/>
            <person name="Strauss S.H."/>
            <person name="Jaiswal P."/>
            <person name="Grima-Pettenati J."/>
            <person name="Salse J."/>
            <person name="Van de Peer Y."/>
            <person name="Rokhsar D.S."/>
            <person name="Schmutz J."/>
        </authorList>
    </citation>
    <scope>NUCLEOTIDE SEQUENCE [LARGE SCALE GENOMIC DNA]</scope>
    <source>
        <strain evidence="3">cv. BRASUZ1</strain>
        <tissue evidence="2">Leaf extractions</tissue>
    </source>
</reference>
<keyword evidence="1" id="KW-0812">Transmembrane</keyword>
<accession>A0AAD9WHQ0</accession>
<dbReference type="Proteomes" id="UP000030711">
    <property type="component" value="Unassembled WGS sequence"/>
</dbReference>
<comment type="caution">
    <text evidence="2">The sequence shown here is derived from an EMBL/GenBank/DDBJ whole genome shotgun (WGS) entry which is preliminary data.</text>
</comment>
<evidence type="ECO:0000313" key="2">
    <source>
        <dbReference type="EMBL" id="KAK2631574.1"/>
    </source>
</evidence>
<name>A0AAD9WHQ0_EUCGR</name>
<evidence type="ECO:0000313" key="3">
    <source>
        <dbReference type="Proteomes" id="UP000030711"/>
    </source>
</evidence>
<dbReference type="AlphaFoldDB" id="A0AAD9WHQ0"/>
<sequence length="76" mass="9084">MGRTGDDSLLCLVFNMALSELVVCWDVIIYLWILVQYYLRWREMTIRGNFRCLKSSLVFWLVRQSRQTICTLDFAI</sequence>
<proteinExistence type="predicted"/>
<organism evidence="2 3">
    <name type="scientific">Eucalyptus grandis</name>
    <name type="common">Flooded gum</name>
    <dbReference type="NCBI Taxonomy" id="71139"/>
    <lineage>
        <taxon>Eukaryota</taxon>
        <taxon>Viridiplantae</taxon>
        <taxon>Streptophyta</taxon>
        <taxon>Embryophyta</taxon>
        <taxon>Tracheophyta</taxon>
        <taxon>Spermatophyta</taxon>
        <taxon>Magnoliopsida</taxon>
        <taxon>eudicotyledons</taxon>
        <taxon>Gunneridae</taxon>
        <taxon>Pentapetalae</taxon>
        <taxon>rosids</taxon>
        <taxon>malvids</taxon>
        <taxon>Myrtales</taxon>
        <taxon>Myrtaceae</taxon>
        <taxon>Myrtoideae</taxon>
        <taxon>Eucalypteae</taxon>
        <taxon>Eucalyptus</taxon>
    </lineage>
</organism>
<protein>
    <submittedName>
        <fullName evidence="2">Uncharacterized protein</fullName>
    </submittedName>
</protein>
<keyword evidence="3" id="KW-1185">Reference proteome</keyword>
<dbReference type="EMBL" id="MU849501">
    <property type="protein sequence ID" value="KAK2631574.1"/>
    <property type="molecule type" value="Genomic_DNA"/>
</dbReference>
<gene>
    <name evidence="2" type="ORF">EUGRSUZ_L02723</name>
</gene>
<evidence type="ECO:0000256" key="1">
    <source>
        <dbReference type="SAM" id="Phobius"/>
    </source>
</evidence>
<keyword evidence="1" id="KW-0472">Membrane</keyword>